<protein>
    <submittedName>
        <fullName evidence="1">Endonuclease domain-containing protein</fullName>
    </submittedName>
</protein>
<dbReference type="GO" id="GO:0004519">
    <property type="term" value="F:endonuclease activity"/>
    <property type="evidence" value="ECO:0007669"/>
    <property type="project" value="UniProtKB-KW"/>
</dbReference>
<dbReference type="Proteomes" id="UP001596011">
    <property type="component" value="Unassembled WGS sequence"/>
</dbReference>
<dbReference type="Gene3D" id="3.40.960.10">
    <property type="entry name" value="VSR Endonuclease"/>
    <property type="match status" value="1"/>
</dbReference>
<sequence>MASDIFTVSEAPARGVSRHALRNGRFLAPTSGVRVDDADPSLIDRCRAIARVIHPNAAFARTTALRLLGVDVPWQLEDDRAIHIVTPRRGERPQRYAVVPHFCGQKQIDVIDRFGLRVTSGPQTWLQVAHRLDRNSLVSLGDAMTRRKNPVTTADALSSLMRETFKMKGLTLCREAIELIRPGTDSPMETDLRLLMVDAGLPEPLVNVPALDAEGGFLALPDLSYPHLKIAIEYDGDHHRTDPATWRRDVERRQLLEDADWLIITATADDVIRYPERFIARVRAAIKRRQTLAER</sequence>
<comment type="caution">
    <text evidence="1">The sequence shown here is derived from an EMBL/GenBank/DDBJ whole genome shotgun (WGS) entry which is preliminary data.</text>
</comment>
<keyword evidence="1" id="KW-0540">Nuclease</keyword>
<dbReference type="InterPro" id="IPR011335">
    <property type="entry name" value="Restrct_endonuc-II-like"/>
</dbReference>
<proteinExistence type="predicted"/>
<reference evidence="2" key="1">
    <citation type="journal article" date="2019" name="Int. J. Syst. Evol. Microbiol.">
        <title>The Global Catalogue of Microorganisms (GCM) 10K type strain sequencing project: providing services to taxonomists for standard genome sequencing and annotation.</title>
        <authorList>
            <consortium name="The Broad Institute Genomics Platform"/>
            <consortium name="The Broad Institute Genome Sequencing Center for Infectious Disease"/>
            <person name="Wu L."/>
            <person name="Ma J."/>
        </authorList>
    </citation>
    <scope>NUCLEOTIDE SEQUENCE [LARGE SCALE GENOMIC DNA]</scope>
    <source>
        <strain evidence="2">CCUG 42722</strain>
    </source>
</reference>
<evidence type="ECO:0000313" key="1">
    <source>
        <dbReference type="EMBL" id="MFC4628611.1"/>
    </source>
</evidence>
<keyword evidence="2" id="KW-1185">Reference proteome</keyword>
<name>A0ABV9HG74_9MICO</name>
<keyword evidence="1" id="KW-0255">Endonuclease</keyword>
<dbReference type="SUPFAM" id="SSF52980">
    <property type="entry name" value="Restriction endonuclease-like"/>
    <property type="match status" value="1"/>
</dbReference>
<gene>
    <name evidence="1" type="ORF">ACFO6V_10230</name>
</gene>
<accession>A0ABV9HG74</accession>
<keyword evidence="1" id="KW-0378">Hydrolase</keyword>
<dbReference type="RefSeq" id="WP_377134868.1">
    <property type="nucleotide sequence ID" value="NZ_JBHSFI010000003.1"/>
</dbReference>
<evidence type="ECO:0000313" key="2">
    <source>
        <dbReference type="Proteomes" id="UP001596011"/>
    </source>
</evidence>
<dbReference type="EMBL" id="JBHSFI010000003">
    <property type="protein sequence ID" value="MFC4628611.1"/>
    <property type="molecule type" value="Genomic_DNA"/>
</dbReference>
<organism evidence="1 2">
    <name type="scientific">Promicromonospora alba</name>
    <dbReference type="NCBI Taxonomy" id="1616110"/>
    <lineage>
        <taxon>Bacteria</taxon>
        <taxon>Bacillati</taxon>
        <taxon>Actinomycetota</taxon>
        <taxon>Actinomycetes</taxon>
        <taxon>Micrococcales</taxon>
        <taxon>Promicromonosporaceae</taxon>
        <taxon>Promicromonospora</taxon>
    </lineage>
</organism>